<dbReference type="GO" id="GO:0005975">
    <property type="term" value="P:carbohydrate metabolic process"/>
    <property type="evidence" value="ECO:0007669"/>
    <property type="project" value="InterPro"/>
</dbReference>
<dbReference type="InterPro" id="IPR050727">
    <property type="entry name" value="GH43_arabinanases"/>
</dbReference>
<evidence type="ECO:0000256" key="2">
    <source>
        <dbReference type="ARBA" id="ARBA00009865"/>
    </source>
</evidence>
<proteinExistence type="inferred from homology"/>
<dbReference type="OrthoDB" id="9801455at2"/>
<dbReference type="PANTHER" id="PTHR43301:SF3">
    <property type="entry name" value="ARABINAN ENDO-1,5-ALPHA-L-ARABINOSIDASE A-RELATED"/>
    <property type="match status" value="1"/>
</dbReference>
<feature type="chain" id="PRO_5015491206" evidence="7">
    <location>
        <begin position="24"/>
        <end position="363"/>
    </location>
</feature>
<reference evidence="8 9" key="1">
    <citation type="submission" date="2018-02" db="EMBL/GenBank/DDBJ databases">
        <title>The draft genome of Sphingobacterium gobiense H7.</title>
        <authorList>
            <person name="Li L."/>
            <person name="Liu L."/>
            <person name="Zhang X."/>
            <person name="Wang T."/>
            <person name="Liang L."/>
        </authorList>
    </citation>
    <scope>NUCLEOTIDE SEQUENCE [LARGE SCALE GENOMIC DNA]</scope>
    <source>
        <strain evidence="8 9">ACCC 05757</strain>
    </source>
</reference>
<dbReference type="CDD" id="cd18616">
    <property type="entry name" value="GH43_ABN-like"/>
    <property type="match status" value="1"/>
</dbReference>
<evidence type="ECO:0000313" key="9">
    <source>
        <dbReference type="Proteomes" id="UP000238642"/>
    </source>
</evidence>
<feature type="site" description="Important for catalytic activity, responsible for pKa modulation of the active site Glu and correct orientation of both the proton donor and substrate" evidence="5">
    <location>
        <position position="174"/>
    </location>
</feature>
<dbReference type="PANTHER" id="PTHR43301">
    <property type="entry name" value="ARABINAN ENDO-1,5-ALPHA-L-ARABINOSIDASE"/>
    <property type="match status" value="1"/>
</dbReference>
<dbReference type="EMBL" id="PVBS01000002">
    <property type="protein sequence ID" value="PRD54021.1"/>
    <property type="molecule type" value="Genomic_DNA"/>
</dbReference>
<evidence type="ECO:0000256" key="6">
    <source>
        <dbReference type="RuleBase" id="RU361187"/>
    </source>
</evidence>
<keyword evidence="4 6" id="KW-0326">Glycosidase</keyword>
<evidence type="ECO:0000256" key="4">
    <source>
        <dbReference type="ARBA" id="ARBA00023295"/>
    </source>
</evidence>
<accession>A0A2S9JLM4</accession>
<evidence type="ECO:0000256" key="5">
    <source>
        <dbReference type="PIRSR" id="PIRSR606710-2"/>
    </source>
</evidence>
<evidence type="ECO:0000256" key="3">
    <source>
        <dbReference type="ARBA" id="ARBA00022801"/>
    </source>
</evidence>
<comment type="caution">
    <text evidence="8">The sequence shown here is derived from an EMBL/GenBank/DDBJ whole genome shotgun (WGS) entry which is preliminary data.</text>
</comment>
<keyword evidence="9" id="KW-1185">Reference proteome</keyword>
<keyword evidence="7" id="KW-0732">Signal</keyword>
<evidence type="ECO:0000256" key="1">
    <source>
        <dbReference type="ARBA" id="ARBA00004834"/>
    </source>
</evidence>
<evidence type="ECO:0000256" key="7">
    <source>
        <dbReference type="SAM" id="SignalP"/>
    </source>
</evidence>
<dbReference type="Gene3D" id="2.115.10.20">
    <property type="entry name" value="Glycosyl hydrolase domain, family 43"/>
    <property type="match status" value="1"/>
</dbReference>
<organism evidence="8 9">
    <name type="scientific">Sphingobacterium gobiense</name>
    <dbReference type="NCBI Taxonomy" id="1382456"/>
    <lineage>
        <taxon>Bacteria</taxon>
        <taxon>Pseudomonadati</taxon>
        <taxon>Bacteroidota</taxon>
        <taxon>Sphingobacteriia</taxon>
        <taxon>Sphingobacteriales</taxon>
        <taxon>Sphingobacteriaceae</taxon>
        <taxon>Sphingobacterium</taxon>
    </lineage>
</organism>
<dbReference type="SUPFAM" id="SSF75005">
    <property type="entry name" value="Arabinanase/levansucrase/invertase"/>
    <property type="match status" value="1"/>
</dbReference>
<name>A0A2S9JLM4_9SPHI</name>
<evidence type="ECO:0000313" key="8">
    <source>
        <dbReference type="EMBL" id="PRD54021.1"/>
    </source>
</evidence>
<dbReference type="InterPro" id="IPR006710">
    <property type="entry name" value="Glyco_hydro_43"/>
</dbReference>
<gene>
    <name evidence="8" type="ORF">C5749_11005</name>
</gene>
<dbReference type="Pfam" id="PF04616">
    <property type="entry name" value="Glyco_hydro_43"/>
    <property type="match status" value="1"/>
</dbReference>
<comment type="pathway">
    <text evidence="1">Glycan metabolism; L-arabinan degradation.</text>
</comment>
<dbReference type="GO" id="GO:0004553">
    <property type="term" value="F:hydrolase activity, hydrolyzing O-glycosyl compounds"/>
    <property type="evidence" value="ECO:0007669"/>
    <property type="project" value="InterPro"/>
</dbReference>
<dbReference type="PROSITE" id="PS51257">
    <property type="entry name" value="PROKAR_LIPOPROTEIN"/>
    <property type="match status" value="1"/>
</dbReference>
<sequence length="363" mass="40372">MKRKSRAFVFPVFQLISSCLCIACASSTSGQGQLPKASRSETRFVNPVFEPILADPTVLRDPVSGAFYAYGTQDDWGDGAGSRLVPVLKSSDLTEWKLVGSAFESKPSWKKRGGIWAPEAVYDNGKYFLYYAFSIWDDPNPGIGVATSDKPEGPFQDHGKLFDSKSIDVPNSIDPFMWAENGQKYLFWGSFNDGPKQGTYGVPLREDGIQITDEDDKFKIAAGDLEAVIIHKRNNYYYFIGSRGSCCEGVNSTYHMVVGRSNNLKGPYLDKEGRNLKERGNGTLLLQANERFVGVGHGSRIMTDDADEDWILYHGIDVEKGKVAGGASRRMLFLDKIDWADDWPVIKGDTPSVVAQHKPYFKQ</sequence>
<feature type="signal peptide" evidence="7">
    <location>
        <begin position="1"/>
        <end position="23"/>
    </location>
</feature>
<dbReference type="Proteomes" id="UP000238642">
    <property type="component" value="Unassembled WGS sequence"/>
</dbReference>
<dbReference type="InterPro" id="IPR023296">
    <property type="entry name" value="Glyco_hydro_beta-prop_sf"/>
</dbReference>
<comment type="similarity">
    <text evidence="2 6">Belongs to the glycosyl hydrolase 43 family.</text>
</comment>
<protein>
    <submittedName>
        <fullName evidence="8">Arabinan endo-1,5-alpha-L-arabinosidase</fullName>
    </submittedName>
</protein>
<keyword evidence="3 6" id="KW-0378">Hydrolase</keyword>
<dbReference type="RefSeq" id="WP_105725994.1">
    <property type="nucleotide sequence ID" value="NZ_PVBS01000002.1"/>
</dbReference>
<dbReference type="AlphaFoldDB" id="A0A2S9JLM4"/>